<feature type="compositionally biased region" description="Low complexity" evidence="1">
    <location>
        <begin position="150"/>
        <end position="171"/>
    </location>
</feature>
<dbReference type="InterPro" id="IPR047002">
    <property type="entry name" value="Tcp10_C_sf"/>
</dbReference>
<dbReference type="EMBL" id="CP060784">
    <property type="protein sequence ID" value="QNP53646.1"/>
    <property type="molecule type" value="Genomic_DNA"/>
</dbReference>
<evidence type="ECO:0000256" key="1">
    <source>
        <dbReference type="SAM" id="MobiDB-lite"/>
    </source>
</evidence>
<dbReference type="InterPro" id="IPR009852">
    <property type="entry name" value="CENPJ_C_dom"/>
</dbReference>
<accession>A0A7H0GZD0</accession>
<feature type="signal peptide" evidence="2">
    <location>
        <begin position="1"/>
        <end position="17"/>
    </location>
</feature>
<keyword evidence="2" id="KW-0732">Signal</keyword>
<gene>
    <name evidence="4" type="ORF">H9L05_08910</name>
</gene>
<feature type="chain" id="PRO_5028932035" description="Centromere protein J C-terminal domain-containing protein" evidence="2">
    <location>
        <begin position="18"/>
        <end position="224"/>
    </location>
</feature>
<feature type="domain" description="Centromere protein J C-terminal" evidence="3">
    <location>
        <begin position="180"/>
        <end position="210"/>
    </location>
</feature>
<dbReference type="KEGG" id="hqi:H9L05_08910"/>
<dbReference type="RefSeq" id="WP_187733855.1">
    <property type="nucleotide sequence ID" value="NZ_BMFN01000001.1"/>
</dbReference>
<dbReference type="Proteomes" id="UP000516093">
    <property type="component" value="Chromosome"/>
</dbReference>
<proteinExistence type="predicted"/>
<evidence type="ECO:0000313" key="5">
    <source>
        <dbReference type="Proteomes" id="UP000516093"/>
    </source>
</evidence>
<dbReference type="Pfam" id="PF07202">
    <property type="entry name" value="Tcp10_C"/>
    <property type="match status" value="1"/>
</dbReference>
<organism evidence="4 5">
    <name type="scientific">Hymenobacter qilianensis</name>
    <dbReference type="NCBI Taxonomy" id="1385715"/>
    <lineage>
        <taxon>Bacteria</taxon>
        <taxon>Pseudomonadati</taxon>
        <taxon>Bacteroidota</taxon>
        <taxon>Cytophagia</taxon>
        <taxon>Cytophagales</taxon>
        <taxon>Hymenobacteraceae</taxon>
        <taxon>Hymenobacter</taxon>
    </lineage>
</organism>
<sequence length="224" mass="24692">MKSALFFLSCASALSLASCNTDKKAAVDAATTPSADTAVVADNDVVMLYREQGNRVANRVTTDLGITDTAQVREVRRVYDTRATRLGEVDTRYAADTTGRTTALREIDRDTDTKIKDIVKDDDRYMTYEEKRATYYTGEEYAAEAEEDVPQSGASSAAPRPATPARRQGPAIVKSERKKNGESKTVYADGRTVKVDKDGDRKIEYPDGTKVKRDADDGERKVKD</sequence>
<evidence type="ECO:0000256" key="2">
    <source>
        <dbReference type="SAM" id="SignalP"/>
    </source>
</evidence>
<feature type="region of interest" description="Disordered" evidence="1">
    <location>
        <begin position="143"/>
        <end position="224"/>
    </location>
</feature>
<protein>
    <recommendedName>
        <fullName evidence="3">Centromere protein J C-terminal domain-containing protein</fullName>
    </recommendedName>
</protein>
<feature type="compositionally biased region" description="Basic and acidic residues" evidence="1">
    <location>
        <begin position="191"/>
        <end position="224"/>
    </location>
</feature>
<name>A0A7H0GZD0_9BACT</name>
<evidence type="ECO:0000259" key="3">
    <source>
        <dbReference type="Pfam" id="PF07202"/>
    </source>
</evidence>
<keyword evidence="5" id="KW-1185">Reference proteome</keyword>
<evidence type="ECO:0000313" key="4">
    <source>
        <dbReference type="EMBL" id="QNP53646.1"/>
    </source>
</evidence>
<reference evidence="4 5" key="1">
    <citation type="submission" date="2020-08" db="EMBL/GenBank/DDBJ databases">
        <title>Genome sequence of Hymenobacter qilianensis JCM 19763T.</title>
        <authorList>
            <person name="Hyun D.-W."/>
            <person name="Bae J.-W."/>
        </authorList>
    </citation>
    <scope>NUCLEOTIDE SEQUENCE [LARGE SCALE GENOMIC DNA]</scope>
    <source>
        <strain evidence="4 5">JCM 19763</strain>
    </source>
</reference>
<dbReference type="AlphaFoldDB" id="A0A7H0GZD0"/>
<dbReference type="Gene3D" id="2.60.450.20">
    <property type="match status" value="1"/>
</dbReference>
<dbReference type="PROSITE" id="PS51257">
    <property type="entry name" value="PROKAR_LIPOPROTEIN"/>
    <property type="match status" value="1"/>
</dbReference>